<keyword evidence="3 5" id="KW-0697">Rotamase</keyword>
<keyword evidence="11" id="KW-1185">Reference proteome</keyword>
<feature type="signal peptide" evidence="8">
    <location>
        <begin position="1"/>
        <end position="20"/>
    </location>
</feature>
<accession>A0ABW1EBB3</accession>
<dbReference type="EC" id="5.2.1.8" evidence="6"/>
<dbReference type="Pfam" id="PF00254">
    <property type="entry name" value="FKBP_C"/>
    <property type="match status" value="1"/>
</dbReference>
<organism evidence="10 11">
    <name type="scientific">Acidicapsa dinghuensis</name>
    <dbReference type="NCBI Taxonomy" id="2218256"/>
    <lineage>
        <taxon>Bacteria</taxon>
        <taxon>Pseudomonadati</taxon>
        <taxon>Acidobacteriota</taxon>
        <taxon>Terriglobia</taxon>
        <taxon>Terriglobales</taxon>
        <taxon>Acidobacteriaceae</taxon>
        <taxon>Acidicapsa</taxon>
    </lineage>
</organism>
<evidence type="ECO:0000256" key="6">
    <source>
        <dbReference type="RuleBase" id="RU003915"/>
    </source>
</evidence>
<dbReference type="PANTHER" id="PTHR43811">
    <property type="entry name" value="FKBP-TYPE PEPTIDYL-PROLYL CIS-TRANS ISOMERASE FKPA"/>
    <property type="match status" value="1"/>
</dbReference>
<dbReference type="InterPro" id="IPR001179">
    <property type="entry name" value="PPIase_FKBP_dom"/>
</dbReference>
<dbReference type="InterPro" id="IPR046357">
    <property type="entry name" value="PPIase_dom_sf"/>
</dbReference>
<sequence length="262" mass="27647">MKSIALVLFALAGTLVSAQAPAPKPKTTKPATATAAKPHHAVALPCEAKLPATSPAAAGPCHTEFTVALRYKDLKVGTGPLAEPGKLYKVLYTGYLASDGTVFDSTDKHRRPVLDKDNKPVNGPDGKPQLGEPEPFTFPQGSGRLIPGWDQGFEGMHVGGKRRLYIPYRLAYGELGRPPVIPPKADLVFDIELLSVEDMPQRPMMGMPQRPMPRPAAPGGAATPGAAPAPSSPQTPPTPPKTETPSPTEKPSNPAQPQSPQL</sequence>
<dbReference type="RefSeq" id="WP_263334247.1">
    <property type="nucleotide sequence ID" value="NZ_JAGSYH010000002.1"/>
</dbReference>
<feature type="compositionally biased region" description="Low complexity" evidence="7">
    <location>
        <begin position="243"/>
        <end position="252"/>
    </location>
</feature>
<evidence type="ECO:0000256" key="2">
    <source>
        <dbReference type="ARBA" id="ARBA00006577"/>
    </source>
</evidence>
<evidence type="ECO:0000256" key="8">
    <source>
        <dbReference type="SAM" id="SignalP"/>
    </source>
</evidence>
<evidence type="ECO:0000313" key="10">
    <source>
        <dbReference type="EMBL" id="MFC5861181.1"/>
    </source>
</evidence>
<feature type="chain" id="PRO_5047304326" description="Peptidyl-prolyl cis-trans isomerase" evidence="8">
    <location>
        <begin position="21"/>
        <end position="262"/>
    </location>
</feature>
<name>A0ABW1EBB3_9BACT</name>
<evidence type="ECO:0000256" key="5">
    <source>
        <dbReference type="PROSITE-ProRule" id="PRU00277"/>
    </source>
</evidence>
<evidence type="ECO:0000256" key="7">
    <source>
        <dbReference type="SAM" id="MobiDB-lite"/>
    </source>
</evidence>
<protein>
    <recommendedName>
        <fullName evidence="6">Peptidyl-prolyl cis-trans isomerase</fullName>
        <ecNumber evidence="6">5.2.1.8</ecNumber>
    </recommendedName>
</protein>
<evidence type="ECO:0000256" key="3">
    <source>
        <dbReference type="ARBA" id="ARBA00023110"/>
    </source>
</evidence>
<dbReference type="EMBL" id="JBHSPH010000001">
    <property type="protein sequence ID" value="MFC5861181.1"/>
    <property type="molecule type" value="Genomic_DNA"/>
</dbReference>
<comment type="caution">
    <text evidence="10">The sequence shown here is derived from an EMBL/GenBank/DDBJ whole genome shotgun (WGS) entry which is preliminary data.</text>
</comment>
<dbReference type="PANTHER" id="PTHR43811:SF19">
    <property type="entry name" value="39 KDA FK506-BINDING NUCLEAR PROTEIN"/>
    <property type="match status" value="1"/>
</dbReference>
<feature type="compositionally biased region" description="Low complexity" evidence="7">
    <location>
        <begin position="217"/>
        <end position="229"/>
    </location>
</feature>
<dbReference type="PROSITE" id="PS50059">
    <property type="entry name" value="FKBP_PPIASE"/>
    <property type="match status" value="1"/>
</dbReference>
<comment type="catalytic activity">
    <reaction evidence="1 5 6">
        <text>[protein]-peptidylproline (omega=180) = [protein]-peptidylproline (omega=0)</text>
        <dbReference type="Rhea" id="RHEA:16237"/>
        <dbReference type="Rhea" id="RHEA-COMP:10747"/>
        <dbReference type="Rhea" id="RHEA-COMP:10748"/>
        <dbReference type="ChEBI" id="CHEBI:83833"/>
        <dbReference type="ChEBI" id="CHEBI:83834"/>
        <dbReference type="EC" id="5.2.1.8"/>
    </reaction>
</comment>
<feature type="domain" description="PPIase FKBP-type" evidence="9">
    <location>
        <begin position="85"/>
        <end position="197"/>
    </location>
</feature>
<comment type="similarity">
    <text evidence="2 6">Belongs to the FKBP-type PPIase family.</text>
</comment>
<keyword evidence="4 5" id="KW-0413">Isomerase</keyword>
<feature type="compositionally biased region" description="Polar residues" evidence="7">
    <location>
        <begin position="253"/>
        <end position="262"/>
    </location>
</feature>
<keyword evidence="8" id="KW-0732">Signal</keyword>
<dbReference type="SUPFAM" id="SSF54534">
    <property type="entry name" value="FKBP-like"/>
    <property type="match status" value="1"/>
</dbReference>
<feature type="region of interest" description="Disordered" evidence="7">
    <location>
        <begin position="106"/>
        <end position="141"/>
    </location>
</feature>
<evidence type="ECO:0000256" key="4">
    <source>
        <dbReference type="ARBA" id="ARBA00023235"/>
    </source>
</evidence>
<dbReference type="Gene3D" id="3.10.50.40">
    <property type="match status" value="1"/>
</dbReference>
<gene>
    <name evidence="10" type="ORF">ACFPT7_02625</name>
</gene>
<dbReference type="GO" id="GO:0003755">
    <property type="term" value="F:peptidyl-prolyl cis-trans isomerase activity"/>
    <property type="evidence" value="ECO:0007669"/>
    <property type="project" value="UniProtKB-EC"/>
</dbReference>
<evidence type="ECO:0000313" key="11">
    <source>
        <dbReference type="Proteomes" id="UP001596091"/>
    </source>
</evidence>
<evidence type="ECO:0000256" key="1">
    <source>
        <dbReference type="ARBA" id="ARBA00000971"/>
    </source>
</evidence>
<feature type="compositionally biased region" description="Pro residues" evidence="7">
    <location>
        <begin position="230"/>
        <end position="242"/>
    </location>
</feature>
<reference evidence="11" key="1">
    <citation type="journal article" date="2019" name="Int. J. Syst. Evol. Microbiol.">
        <title>The Global Catalogue of Microorganisms (GCM) 10K type strain sequencing project: providing services to taxonomists for standard genome sequencing and annotation.</title>
        <authorList>
            <consortium name="The Broad Institute Genomics Platform"/>
            <consortium name="The Broad Institute Genome Sequencing Center for Infectious Disease"/>
            <person name="Wu L."/>
            <person name="Ma J."/>
        </authorList>
    </citation>
    <scope>NUCLEOTIDE SEQUENCE [LARGE SCALE GENOMIC DNA]</scope>
    <source>
        <strain evidence="11">JCM 4087</strain>
    </source>
</reference>
<proteinExistence type="inferred from homology"/>
<evidence type="ECO:0000259" key="9">
    <source>
        <dbReference type="PROSITE" id="PS50059"/>
    </source>
</evidence>
<feature type="region of interest" description="Disordered" evidence="7">
    <location>
        <begin position="201"/>
        <end position="262"/>
    </location>
</feature>
<dbReference type="Proteomes" id="UP001596091">
    <property type="component" value="Unassembled WGS sequence"/>
</dbReference>